<gene>
    <name evidence="2" type="ORF">PCAR9_B0348</name>
    <name evidence="1" type="ORF">PCARR_b0413</name>
</gene>
<reference evidence="1 4" key="1">
    <citation type="submission" date="2015-06" db="EMBL/GenBank/DDBJ databases">
        <title>Genome sequence of Pseudoalteromonas carrageenovora.</title>
        <authorList>
            <person name="Xie B.-B."/>
            <person name="Rong J.-C."/>
            <person name="Qin Q.-L."/>
            <person name="Zhang Y.-Z."/>
        </authorList>
    </citation>
    <scope>NUCLEOTIDE SEQUENCE [LARGE SCALE GENOMIC DNA]</scope>
    <source>
        <strain evidence="1 4">IAM 12662</strain>
    </source>
</reference>
<dbReference type="AlphaFoldDB" id="A0A2K4XEU1"/>
<accession>A0A2K4XEU1</accession>
<dbReference type="Proteomes" id="UP000238288">
    <property type="component" value="Chromosome PCAR9b"/>
</dbReference>
<proteinExistence type="predicted"/>
<dbReference type="EMBL" id="LT965929">
    <property type="protein sequence ID" value="SOU42821.1"/>
    <property type="molecule type" value="Genomic_DNA"/>
</dbReference>
<dbReference type="Proteomes" id="UP000615003">
    <property type="component" value="Unassembled WGS sequence"/>
</dbReference>
<organism evidence="2 3">
    <name type="scientific">Pseudoalteromonas carrageenovora IAM 12662</name>
    <dbReference type="NCBI Taxonomy" id="1314868"/>
    <lineage>
        <taxon>Bacteria</taxon>
        <taxon>Pseudomonadati</taxon>
        <taxon>Pseudomonadota</taxon>
        <taxon>Gammaproteobacteria</taxon>
        <taxon>Alteromonadales</taxon>
        <taxon>Pseudoalteromonadaceae</taxon>
        <taxon>Pseudoalteromonas</taxon>
    </lineage>
</organism>
<evidence type="ECO:0000313" key="2">
    <source>
        <dbReference type="EMBL" id="SOU42821.1"/>
    </source>
</evidence>
<evidence type="ECO:0000313" key="3">
    <source>
        <dbReference type="Proteomes" id="UP000238288"/>
    </source>
</evidence>
<name>A0A2K4XEU1_PSEVC</name>
<evidence type="ECO:0000313" key="1">
    <source>
        <dbReference type="EMBL" id="MBE0384438.1"/>
    </source>
</evidence>
<reference evidence="2 3" key="2">
    <citation type="submission" date="2017-11" db="EMBL/GenBank/DDBJ databases">
        <authorList>
            <person name="Han C.G."/>
        </authorList>
    </citation>
    <scope>NUCLEOTIDE SEQUENCE [LARGE SCALE GENOMIC DNA]</scope>
    <source>
        <strain evidence="3">ATCC 43555</strain>
        <strain evidence="2">ATCC43555</strain>
    </source>
</reference>
<keyword evidence="4" id="KW-1185">Reference proteome</keyword>
<protein>
    <submittedName>
        <fullName evidence="2">Uncharacterized protein</fullName>
    </submittedName>
</protein>
<dbReference type="EMBL" id="AQGW01000025">
    <property type="protein sequence ID" value="MBE0384438.1"/>
    <property type="molecule type" value="Genomic_DNA"/>
</dbReference>
<evidence type="ECO:0000313" key="4">
    <source>
        <dbReference type="Proteomes" id="UP000615003"/>
    </source>
</evidence>
<sequence length="55" mass="6423">MAAQVRIKNTFKINIKTKKVQITHKNNLHIVKTLLFLLNRLSKNNKLTQHNEALT</sequence>